<dbReference type="InParanoid" id="A0A0G4GLA8"/>
<protein>
    <submittedName>
        <fullName evidence="2">Uncharacterized protein</fullName>
    </submittedName>
</protein>
<dbReference type="AlphaFoldDB" id="A0A0G4GLA8"/>
<feature type="compositionally biased region" description="Acidic residues" evidence="1">
    <location>
        <begin position="88"/>
        <end position="98"/>
    </location>
</feature>
<evidence type="ECO:0000256" key="1">
    <source>
        <dbReference type="SAM" id="MobiDB-lite"/>
    </source>
</evidence>
<keyword evidence="3" id="KW-1185">Reference proteome</keyword>
<evidence type="ECO:0000313" key="2">
    <source>
        <dbReference type="EMBL" id="CEM30783.1"/>
    </source>
</evidence>
<dbReference type="Proteomes" id="UP000041254">
    <property type="component" value="Unassembled WGS sequence"/>
</dbReference>
<gene>
    <name evidence="2" type="ORF">Vbra_18200</name>
</gene>
<dbReference type="EMBL" id="CDMY01000708">
    <property type="protein sequence ID" value="CEM30783.1"/>
    <property type="molecule type" value="Genomic_DNA"/>
</dbReference>
<dbReference type="VEuPathDB" id="CryptoDB:Vbra_18200"/>
<evidence type="ECO:0000313" key="3">
    <source>
        <dbReference type="Proteomes" id="UP000041254"/>
    </source>
</evidence>
<reference evidence="2 3" key="1">
    <citation type="submission" date="2014-11" db="EMBL/GenBank/DDBJ databases">
        <authorList>
            <person name="Zhu J."/>
            <person name="Qi W."/>
            <person name="Song R."/>
        </authorList>
    </citation>
    <scope>NUCLEOTIDE SEQUENCE [LARGE SCALE GENOMIC DNA]</scope>
</reference>
<organism evidence="2 3">
    <name type="scientific">Vitrella brassicaformis (strain CCMP3155)</name>
    <dbReference type="NCBI Taxonomy" id="1169540"/>
    <lineage>
        <taxon>Eukaryota</taxon>
        <taxon>Sar</taxon>
        <taxon>Alveolata</taxon>
        <taxon>Colpodellida</taxon>
        <taxon>Vitrellaceae</taxon>
        <taxon>Vitrella</taxon>
    </lineage>
</organism>
<proteinExistence type="predicted"/>
<sequence>LATHPQFVKKYQASTKIAPERPQFANPITIVTSAEGQPDNVMPPAVSPPAMKRIATDEQKKRVSVFSSAADYYQRQQDGDVSAAQHDVDDENDEEVGEESPVTVNKVSRRIHTYDVFGEPPSPLAVRARRGSRADSLINDNIDKLLR</sequence>
<feature type="region of interest" description="Disordered" evidence="1">
    <location>
        <begin position="76"/>
        <end position="103"/>
    </location>
</feature>
<feature type="non-terminal residue" evidence="2">
    <location>
        <position position="1"/>
    </location>
</feature>
<name>A0A0G4GLA8_VITBC</name>
<accession>A0A0G4GLA8</accession>